<dbReference type="EMBL" id="JASMQC010000027">
    <property type="protein sequence ID" value="KAK1933775.1"/>
    <property type="molecule type" value="Genomic_DNA"/>
</dbReference>
<keyword evidence="2" id="KW-1185">Reference proteome</keyword>
<name>A0AAD9G8K2_9STRA</name>
<gene>
    <name evidence="1" type="ORF">P3T76_011535</name>
</gene>
<proteinExistence type="predicted"/>
<comment type="caution">
    <text evidence="1">The sequence shown here is derived from an EMBL/GenBank/DDBJ whole genome shotgun (WGS) entry which is preliminary data.</text>
</comment>
<dbReference type="AlphaFoldDB" id="A0AAD9G8K2"/>
<protein>
    <submittedName>
        <fullName evidence="1">Uncharacterized protein</fullName>
    </submittedName>
</protein>
<evidence type="ECO:0000313" key="2">
    <source>
        <dbReference type="Proteomes" id="UP001259832"/>
    </source>
</evidence>
<sequence length="179" mass="20113">MKHHEAVGVLQLLRPRDEYTSDGHNSPDLDANICGNEEDMQDQTTTISIHNWGGAIHRFPKGIKLPSGTLEQAWAFWCCGDSAKNLPPFCMMRTSDLGSGNQRKRLSDLKSLMGKIERAAKELHLTISNVSSSQAMAVFQQCKSAIEFPSETAKNRKRRRGQFVWTSVATILRQKKQKV</sequence>
<accession>A0AAD9G8K2</accession>
<evidence type="ECO:0000313" key="1">
    <source>
        <dbReference type="EMBL" id="KAK1933775.1"/>
    </source>
</evidence>
<reference evidence="1" key="1">
    <citation type="submission" date="2023-08" db="EMBL/GenBank/DDBJ databases">
        <title>Reference Genome Resource for the Citrus Pathogen Phytophthora citrophthora.</title>
        <authorList>
            <person name="Moller H."/>
            <person name="Coetzee B."/>
            <person name="Rose L.J."/>
            <person name="Van Niekerk J.M."/>
        </authorList>
    </citation>
    <scope>NUCLEOTIDE SEQUENCE</scope>
    <source>
        <strain evidence="1">STE-U-9442</strain>
    </source>
</reference>
<organism evidence="1 2">
    <name type="scientific">Phytophthora citrophthora</name>
    <dbReference type="NCBI Taxonomy" id="4793"/>
    <lineage>
        <taxon>Eukaryota</taxon>
        <taxon>Sar</taxon>
        <taxon>Stramenopiles</taxon>
        <taxon>Oomycota</taxon>
        <taxon>Peronosporomycetes</taxon>
        <taxon>Peronosporales</taxon>
        <taxon>Peronosporaceae</taxon>
        <taxon>Phytophthora</taxon>
    </lineage>
</organism>
<dbReference type="Proteomes" id="UP001259832">
    <property type="component" value="Unassembled WGS sequence"/>
</dbReference>